<dbReference type="SUPFAM" id="SSF117281">
    <property type="entry name" value="Kelch motif"/>
    <property type="match status" value="1"/>
</dbReference>
<comment type="caution">
    <text evidence="3">The sequence shown here is derived from an EMBL/GenBank/DDBJ whole genome shotgun (WGS) entry which is preliminary data.</text>
</comment>
<dbReference type="PROSITE" id="PS51257">
    <property type="entry name" value="PROKAR_LIPOPROTEIN"/>
    <property type="match status" value="1"/>
</dbReference>
<gene>
    <name evidence="3" type="ORF">A3SI_05142</name>
</gene>
<dbReference type="STRING" id="1189621.A3SI_05142"/>
<evidence type="ECO:0000313" key="4">
    <source>
        <dbReference type="Proteomes" id="UP000005551"/>
    </source>
</evidence>
<dbReference type="Gene3D" id="2.120.10.80">
    <property type="entry name" value="Kelch-type beta propeller"/>
    <property type="match status" value="1"/>
</dbReference>
<evidence type="ECO:0000256" key="1">
    <source>
        <dbReference type="SAM" id="Coils"/>
    </source>
</evidence>
<protein>
    <submittedName>
        <fullName evidence="3">Uncharacterized protein</fullName>
    </submittedName>
</protein>
<name>I5C863_9BACT</name>
<keyword evidence="4" id="KW-1185">Reference proteome</keyword>
<evidence type="ECO:0000313" key="3">
    <source>
        <dbReference type="EMBL" id="EIM78015.1"/>
    </source>
</evidence>
<sequence length="645" mass="73332">MKRLLFIFMLVVGSCTIDNSVLEGLIEDLLVENQEVILEISALQERSEALITQLRANASERQALLERVMALQAEILKIVEEFTSLGVALNERGADIQAIQANMDGLLENYADIIRELQQLQQLGSLMAEIDSLHQALILTRRTQDNMWDAVANHAAETEKIRAALGFVDAEQQALEAQIRELTLSLGEDATRVEALIEAFSEIQEKLKRLTLIQEVMDAVSALRGDLREWEERHARILTEIETFQTNNMRLKSKLDENQEAFEAQLALLFDLLVAAQDEAMQLEEVSEQLAQLKLGCLQVITLLENFLNNLNFAVWEPLLEFDGFGDGGIPIALTPYSADRASSRIYFLNARERILGFFDYNTNELGAINVDRWPPFTLTGTPLFNPECGCVQFWENAQETLYEIKITGLEGTLQEYTPEELPEQSIREVNPIYDGVSKQPAYMNGFLGGERRMVTNQAFAFNTETMEWKEKRAPSQNEPLKRAGGFIFPNRDYTRAYIVDGFGNASGSADLPCADEETLPWSAESGNFCWHRDIWEIDLRDWSTRRLLPRNSNFEETGNFAYDYRRGVFYSFGGFNPSREADEEEFSQPTGTRKYDPRTEEDWEEIFTGGSPPARSNTFSCYYDERGDRFVVITGVGVFSVEIR</sequence>
<dbReference type="RefSeq" id="WP_009053782.1">
    <property type="nucleotide sequence ID" value="NZ_AJYA01000010.1"/>
</dbReference>
<dbReference type="OrthoDB" id="5726170at2"/>
<dbReference type="Proteomes" id="UP000005551">
    <property type="component" value="Unassembled WGS sequence"/>
</dbReference>
<dbReference type="InterPro" id="IPR015915">
    <property type="entry name" value="Kelch-typ_b-propeller"/>
</dbReference>
<reference evidence="3 4" key="1">
    <citation type="submission" date="2012-05" db="EMBL/GenBank/DDBJ databases">
        <title>Genome sequence of Nitritalea halalkaliphila LW7.</title>
        <authorList>
            <person name="Jangir P.K."/>
            <person name="Singh A."/>
            <person name="Shivaji S."/>
            <person name="Sharma R."/>
        </authorList>
    </citation>
    <scope>NUCLEOTIDE SEQUENCE [LARGE SCALE GENOMIC DNA]</scope>
    <source>
        <strain evidence="3 4">LW7</strain>
    </source>
</reference>
<evidence type="ECO:0000256" key="2">
    <source>
        <dbReference type="SAM" id="MobiDB-lite"/>
    </source>
</evidence>
<dbReference type="AlphaFoldDB" id="I5C863"/>
<organism evidence="3 4">
    <name type="scientific">Nitritalea halalkaliphila LW7</name>
    <dbReference type="NCBI Taxonomy" id="1189621"/>
    <lineage>
        <taxon>Bacteria</taxon>
        <taxon>Pseudomonadati</taxon>
        <taxon>Bacteroidota</taxon>
        <taxon>Cytophagia</taxon>
        <taxon>Cytophagales</taxon>
        <taxon>Cyclobacteriaceae</taxon>
        <taxon>Nitritalea</taxon>
    </lineage>
</organism>
<keyword evidence="1" id="KW-0175">Coiled coil</keyword>
<feature type="coiled-coil region" evidence="1">
    <location>
        <begin position="213"/>
        <end position="293"/>
    </location>
</feature>
<feature type="region of interest" description="Disordered" evidence="2">
    <location>
        <begin position="581"/>
        <end position="601"/>
    </location>
</feature>
<dbReference type="EMBL" id="AJYA01000010">
    <property type="protein sequence ID" value="EIM78015.1"/>
    <property type="molecule type" value="Genomic_DNA"/>
</dbReference>
<proteinExistence type="predicted"/>
<feature type="coiled-coil region" evidence="1">
    <location>
        <begin position="26"/>
        <end position="123"/>
    </location>
</feature>
<accession>I5C863</accession>